<dbReference type="EMBL" id="BLMI01000034">
    <property type="protein sequence ID" value="GFI40339.1"/>
    <property type="molecule type" value="Genomic_DNA"/>
</dbReference>
<evidence type="ECO:0000313" key="2">
    <source>
        <dbReference type="EMBL" id="GFI40339.1"/>
    </source>
</evidence>
<dbReference type="Proteomes" id="UP000490821">
    <property type="component" value="Unassembled WGS sequence"/>
</dbReference>
<proteinExistence type="predicted"/>
<keyword evidence="1" id="KW-0732">Signal</keyword>
<sequence length="214" mass="24342">MKKFFISITVIFLTIGIFSTTSIVKADDEVSQLFKDFIDECFNDRDNVTVYLGSKDVTDDFFNKYYNMYSKGELLAINNAIEFFNYDITHEIDTLIPSTKASTTRSKTFKSYETKTVNGNKKEWTTMLYCKFTYNSSTGNITSISNPQLNVDFGEWGNAFTPRFLNVSTGKEQIGRLSVKYTCSNDVEATYDPPFLPASTWDFGNCSHSYTLSA</sequence>
<feature type="chain" id="PRO_5032306205" evidence="1">
    <location>
        <begin position="27"/>
        <end position="214"/>
    </location>
</feature>
<name>A0A829Z8Q8_9FIRM</name>
<accession>A0A829Z8Q8</accession>
<protein>
    <submittedName>
        <fullName evidence="2">Uncharacterized protein</fullName>
    </submittedName>
</protein>
<feature type="signal peptide" evidence="1">
    <location>
        <begin position="1"/>
        <end position="26"/>
    </location>
</feature>
<gene>
    <name evidence="2" type="ORF">IMSAGC017_00371</name>
</gene>
<comment type="caution">
    <text evidence="2">The sequence shown here is derived from an EMBL/GenBank/DDBJ whole genome shotgun (WGS) entry which is preliminary data.</text>
</comment>
<reference evidence="2 3" key="1">
    <citation type="journal article" date="2020" name="Microbiome">
        <title>Single-cell genomics of uncultured bacteria reveals dietary fiber responders in the mouse gut microbiota.</title>
        <authorList>
            <person name="Chijiiwa R."/>
            <person name="Hosokawa M."/>
            <person name="Kogawa M."/>
            <person name="Nishikawa Y."/>
            <person name="Ide K."/>
            <person name="Sakanashi C."/>
            <person name="Takahashi K."/>
            <person name="Takeyama H."/>
        </authorList>
    </citation>
    <scope>NUCLEOTIDE SEQUENCE [LARGE SCALE GENOMIC DNA]</scope>
    <source>
        <strain evidence="2">IMSAGC_017</strain>
    </source>
</reference>
<evidence type="ECO:0000313" key="3">
    <source>
        <dbReference type="Proteomes" id="UP000490821"/>
    </source>
</evidence>
<dbReference type="RefSeq" id="WP_172471877.1">
    <property type="nucleotide sequence ID" value="NZ_BLMI01000034.1"/>
</dbReference>
<organism evidence="2 3">
    <name type="scientific">Thomasclavelia cocleata</name>
    <dbReference type="NCBI Taxonomy" id="69824"/>
    <lineage>
        <taxon>Bacteria</taxon>
        <taxon>Bacillati</taxon>
        <taxon>Bacillota</taxon>
        <taxon>Erysipelotrichia</taxon>
        <taxon>Erysipelotrichales</taxon>
        <taxon>Coprobacillaceae</taxon>
        <taxon>Thomasclavelia</taxon>
    </lineage>
</organism>
<dbReference type="AlphaFoldDB" id="A0A829Z8Q8"/>
<evidence type="ECO:0000256" key="1">
    <source>
        <dbReference type="SAM" id="SignalP"/>
    </source>
</evidence>